<dbReference type="SUPFAM" id="SSF53067">
    <property type="entry name" value="Actin-like ATPase domain"/>
    <property type="match status" value="2"/>
</dbReference>
<name>A0A4P9WIQ9_9FUNG</name>
<dbReference type="EMBL" id="KZ994854">
    <property type="protein sequence ID" value="RKO91905.1"/>
    <property type="molecule type" value="Genomic_DNA"/>
</dbReference>
<reference evidence="3" key="1">
    <citation type="journal article" date="2018" name="Nat. Microbiol.">
        <title>Leveraging single-cell genomics to expand the fungal tree of life.</title>
        <authorList>
            <person name="Ahrendt S.R."/>
            <person name="Quandt C.A."/>
            <person name="Ciobanu D."/>
            <person name="Clum A."/>
            <person name="Salamov A."/>
            <person name="Andreopoulos B."/>
            <person name="Cheng J.F."/>
            <person name="Woyke T."/>
            <person name="Pelin A."/>
            <person name="Henrissat B."/>
            <person name="Reynolds N.K."/>
            <person name="Benny G.L."/>
            <person name="Smith M.E."/>
            <person name="James T.Y."/>
            <person name="Grigoriev I.V."/>
        </authorList>
    </citation>
    <scope>NUCLEOTIDE SEQUENCE [LARGE SCALE GENOMIC DNA]</scope>
</reference>
<dbReference type="InterPro" id="IPR043129">
    <property type="entry name" value="ATPase_NBD"/>
</dbReference>
<dbReference type="Proteomes" id="UP000269721">
    <property type="component" value="Unassembled WGS sequence"/>
</dbReference>
<dbReference type="Gene3D" id="3.30.420.40">
    <property type="match status" value="2"/>
</dbReference>
<gene>
    <name evidence="2" type="ORF">BDK51DRAFT_34650</name>
</gene>
<evidence type="ECO:0000313" key="2">
    <source>
        <dbReference type="EMBL" id="RKO91905.1"/>
    </source>
</evidence>
<keyword evidence="3" id="KW-1185">Reference proteome</keyword>
<sequence>MSAPSSPAAQRAARALDLSTAAFPSSSSSIGPSLSSASLSFSSSTSSLRRQGSLYVSSDSDRVVLDIGSRYVRCGFSGESKPRHVLPCGVPVPYSTAPEGCRSGIKDVKNADGERISLRLNNHRLSVSSQHCPTHQLELDHSSLEHIKNMLTDQLRAVFHNYLLTDSKARKVIVCEGPLMPRTLKRIIVSILFDTLQVPAISFAPMHLLALLTVGKTTGLVIDCGNLETSVLPIYDGRPLFPNIQTIPLAGDAITTRLKYLVRHHAHILRGSSRALIPVTDAFVSARPPEFWETLKAQVCVVGAFEVQPSAADGTFQSVLPEARYPVDATDRLVLPGWVRERAAEVLFEGDEDRRSIATVVWDAILKCPADIRTDLAANILLVGGTAMMPGLTSRLKEELLTAVEHSHSAIDKLGHYDTFPARYAKLRRLAPRLRFADTTFMANCAAWIGGSLAGSLRMTGAGVTREAWEAAAGVLPDR</sequence>
<evidence type="ECO:0000256" key="1">
    <source>
        <dbReference type="RuleBase" id="RU000487"/>
    </source>
</evidence>
<dbReference type="InterPro" id="IPR004000">
    <property type="entry name" value="Actin"/>
</dbReference>
<accession>A0A4P9WIQ9</accession>
<comment type="similarity">
    <text evidence="1">Belongs to the actin family.</text>
</comment>
<dbReference type="Pfam" id="PF00022">
    <property type="entry name" value="Actin"/>
    <property type="match status" value="1"/>
</dbReference>
<proteinExistence type="inferred from homology"/>
<protein>
    <submittedName>
        <fullName evidence="2">Actin family</fullName>
    </submittedName>
</protein>
<dbReference type="CDD" id="cd10207">
    <property type="entry name" value="ASKHA_NBD_Arp10"/>
    <property type="match status" value="1"/>
</dbReference>
<organism evidence="2 3">
    <name type="scientific">Blyttiomyces helicus</name>
    <dbReference type="NCBI Taxonomy" id="388810"/>
    <lineage>
        <taxon>Eukaryota</taxon>
        <taxon>Fungi</taxon>
        <taxon>Fungi incertae sedis</taxon>
        <taxon>Chytridiomycota</taxon>
        <taxon>Chytridiomycota incertae sedis</taxon>
        <taxon>Chytridiomycetes</taxon>
        <taxon>Chytridiomycetes incertae sedis</taxon>
        <taxon>Blyttiomyces</taxon>
    </lineage>
</organism>
<dbReference type="OrthoDB" id="337660at2759"/>
<dbReference type="AlphaFoldDB" id="A0A4P9WIQ9"/>
<dbReference type="SMART" id="SM00268">
    <property type="entry name" value="ACTIN"/>
    <property type="match status" value="1"/>
</dbReference>
<dbReference type="Gene3D" id="3.90.640.10">
    <property type="entry name" value="Actin, Chain A, domain 4"/>
    <property type="match status" value="1"/>
</dbReference>
<evidence type="ECO:0000313" key="3">
    <source>
        <dbReference type="Proteomes" id="UP000269721"/>
    </source>
</evidence>
<dbReference type="PANTHER" id="PTHR11937">
    <property type="entry name" value="ACTIN"/>
    <property type="match status" value="1"/>
</dbReference>